<dbReference type="InterPro" id="IPR035906">
    <property type="entry name" value="MetI-like_sf"/>
</dbReference>
<dbReference type="GO" id="GO:0005886">
    <property type="term" value="C:plasma membrane"/>
    <property type="evidence" value="ECO:0007669"/>
    <property type="project" value="UniProtKB-SubCell"/>
</dbReference>
<keyword evidence="6 7" id="KW-0472">Membrane</keyword>
<dbReference type="AlphaFoldDB" id="A0A1C0ZUC4"/>
<comment type="caution">
    <text evidence="9">The sequence shown here is derived from an EMBL/GenBank/DDBJ whole genome shotgun (WGS) entry which is preliminary data.</text>
</comment>
<dbReference type="STRING" id="512399.A8709_27925"/>
<evidence type="ECO:0000313" key="9">
    <source>
        <dbReference type="EMBL" id="OCT11705.1"/>
    </source>
</evidence>
<keyword evidence="10" id="KW-1185">Reference proteome</keyword>
<keyword evidence="3" id="KW-1003">Cell membrane</keyword>
<evidence type="ECO:0000256" key="2">
    <source>
        <dbReference type="ARBA" id="ARBA00022448"/>
    </source>
</evidence>
<dbReference type="InterPro" id="IPR000515">
    <property type="entry name" value="MetI-like"/>
</dbReference>
<keyword evidence="5 7" id="KW-1133">Transmembrane helix</keyword>
<dbReference type="Gene3D" id="1.10.3720.10">
    <property type="entry name" value="MetI-like"/>
    <property type="match status" value="1"/>
</dbReference>
<evidence type="ECO:0000256" key="5">
    <source>
        <dbReference type="ARBA" id="ARBA00022989"/>
    </source>
</evidence>
<proteinExistence type="inferred from homology"/>
<feature type="transmembrane region" description="Helical" evidence="7">
    <location>
        <begin position="182"/>
        <end position="204"/>
    </location>
</feature>
<dbReference type="Proteomes" id="UP000093309">
    <property type="component" value="Unassembled WGS sequence"/>
</dbReference>
<evidence type="ECO:0000313" key="10">
    <source>
        <dbReference type="Proteomes" id="UP000093309"/>
    </source>
</evidence>
<evidence type="ECO:0000259" key="8">
    <source>
        <dbReference type="PROSITE" id="PS50928"/>
    </source>
</evidence>
<dbReference type="EMBL" id="LYPC01000027">
    <property type="protein sequence ID" value="OCT11705.1"/>
    <property type="molecule type" value="Genomic_DNA"/>
</dbReference>
<gene>
    <name evidence="9" type="ORF">A8709_27925</name>
</gene>
<keyword evidence="4 7" id="KW-0812">Transmembrane</keyword>
<evidence type="ECO:0000256" key="3">
    <source>
        <dbReference type="ARBA" id="ARBA00022475"/>
    </source>
</evidence>
<name>A0A1C0ZUC4_9BACL</name>
<dbReference type="PROSITE" id="PS50928">
    <property type="entry name" value="ABC_TM1"/>
    <property type="match status" value="1"/>
</dbReference>
<feature type="transmembrane region" description="Helical" evidence="7">
    <location>
        <begin position="141"/>
        <end position="161"/>
    </location>
</feature>
<evidence type="ECO:0000256" key="7">
    <source>
        <dbReference type="RuleBase" id="RU363032"/>
    </source>
</evidence>
<protein>
    <submittedName>
        <fullName evidence="9">ABC transporter permease</fullName>
    </submittedName>
</protein>
<accession>A0A1C0ZUC4</accession>
<keyword evidence="2 7" id="KW-0813">Transport</keyword>
<comment type="subcellular location">
    <subcellularLocation>
        <location evidence="1 7">Cell membrane</location>
        <topology evidence="1 7">Multi-pass membrane protein</topology>
    </subcellularLocation>
</comment>
<dbReference type="RefSeq" id="WP_065855311.1">
    <property type="nucleotide sequence ID" value="NZ_LYPC01000027.1"/>
</dbReference>
<comment type="similarity">
    <text evidence="7">Belongs to the binding-protein-dependent transport system permease family.</text>
</comment>
<evidence type="ECO:0000256" key="6">
    <source>
        <dbReference type="ARBA" id="ARBA00023136"/>
    </source>
</evidence>
<sequence>MRTSNLSNRLMDTIVIVILTLLTLLCLMPIVNVVAMSFASLNEIVSGNFILWPKQLDWKAYHYIFNTGVFFSSLRNTVWITVVGTIVNLAVTSLLAYVCSRQRFSGRRMLLFMVLFSMLFSGGMIPTYLVVKATGLMNTLWALVIPTAVSAFNLLVMREFFESIHESIIESATIDGCNDLGIFFKIVLPLSIPSLATFTLFYAVSNWNQYFSAILYLNKSSLWPLQILLRQVVLIGQSDIYSQLSAGEALPMPVSTQMATVVLASAPIVVLYPFLQRYFVKGLSLGAVKG</sequence>
<evidence type="ECO:0000256" key="4">
    <source>
        <dbReference type="ARBA" id="ARBA00022692"/>
    </source>
</evidence>
<feature type="transmembrane region" description="Helical" evidence="7">
    <location>
        <begin position="78"/>
        <end position="98"/>
    </location>
</feature>
<dbReference type="CDD" id="cd06261">
    <property type="entry name" value="TM_PBP2"/>
    <property type="match status" value="1"/>
</dbReference>
<reference evidence="10" key="1">
    <citation type="submission" date="2016-05" db="EMBL/GenBank/DDBJ databases">
        <title>Paenibacillus oryzae. sp. nov., isolated from the rice root.</title>
        <authorList>
            <person name="Zhang J."/>
            <person name="Zhang X."/>
        </authorList>
    </citation>
    <scope>NUCLEOTIDE SEQUENCE [LARGE SCALE GENOMIC DNA]</scope>
    <source>
        <strain evidence="10">KCTC13222</strain>
    </source>
</reference>
<dbReference type="PANTHER" id="PTHR43744">
    <property type="entry name" value="ABC TRANSPORTER PERMEASE PROTEIN MG189-RELATED-RELATED"/>
    <property type="match status" value="1"/>
</dbReference>
<organism evidence="9 10">
    <name type="scientific">Paenibacillus pectinilyticus</name>
    <dbReference type="NCBI Taxonomy" id="512399"/>
    <lineage>
        <taxon>Bacteria</taxon>
        <taxon>Bacillati</taxon>
        <taxon>Bacillota</taxon>
        <taxon>Bacilli</taxon>
        <taxon>Bacillales</taxon>
        <taxon>Paenibacillaceae</taxon>
        <taxon>Paenibacillus</taxon>
    </lineage>
</organism>
<feature type="domain" description="ABC transmembrane type-1" evidence="8">
    <location>
        <begin position="74"/>
        <end position="275"/>
    </location>
</feature>
<dbReference type="Pfam" id="PF00528">
    <property type="entry name" value="BPD_transp_1"/>
    <property type="match status" value="1"/>
</dbReference>
<dbReference type="SUPFAM" id="SSF161098">
    <property type="entry name" value="MetI-like"/>
    <property type="match status" value="1"/>
</dbReference>
<dbReference type="GO" id="GO:0055085">
    <property type="term" value="P:transmembrane transport"/>
    <property type="evidence" value="ECO:0007669"/>
    <property type="project" value="InterPro"/>
</dbReference>
<feature type="transmembrane region" description="Helical" evidence="7">
    <location>
        <begin position="254"/>
        <end position="275"/>
    </location>
</feature>
<evidence type="ECO:0000256" key="1">
    <source>
        <dbReference type="ARBA" id="ARBA00004651"/>
    </source>
</evidence>
<dbReference type="PANTHER" id="PTHR43744:SF9">
    <property type="entry name" value="POLYGALACTURONAN_RHAMNOGALACTURONAN TRANSPORT SYSTEM PERMEASE PROTEIN YTCP"/>
    <property type="match status" value="1"/>
</dbReference>
<dbReference type="OrthoDB" id="9810086at2"/>
<feature type="transmembrane region" description="Helical" evidence="7">
    <location>
        <begin position="110"/>
        <end position="129"/>
    </location>
</feature>